<reference evidence="2" key="1">
    <citation type="journal article" date="2022" name="Front. Genet.">
        <title>Chromosome-Scale Assembly of the Dendrobium nobile Genome Provides Insights Into the Molecular Mechanism of the Biosynthesis of the Medicinal Active Ingredient of Dendrobium.</title>
        <authorList>
            <person name="Xu Q."/>
            <person name="Niu S.-C."/>
            <person name="Li K.-L."/>
            <person name="Zheng P.-J."/>
            <person name="Zhang X.-J."/>
            <person name="Jia Y."/>
            <person name="Liu Y."/>
            <person name="Niu Y.-X."/>
            <person name="Yu L.-H."/>
            <person name="Chen D.-F."/>
            <person name="Zhang G.-Q."/>
        </authorList>
    </citation>
    <scope>NUCLEOTIDE SEQUENCE</scope>
    <source>
        <tissue evidence="2">Leaf</tissue>
    </source>
</reference>
<name>A0A8T3CDG4_DENNO</name>
<keyword evidence="3" id="KW-1185">Reference proteome</keyword>
<gene>
    <name evidence="2" type="ORF">KFK09_000556</name>
</gene>
<organism evidence="2 3">
    <name type="scientific">Dendrobium nobile</name>
    <name type="common">Orchid</name>
    <dbReference type="NCBI Taxonomy" id="94219"/>
    <lineage>
        <taxon>Eukaryota</taxon>
        <taxon>Viridiplantae</taxon>
        <taxon>Streptophyta</taxon>
        <taxon>Embryophyta</taxon>
        <taxon>Tracheophyta</taxon>
        <taxon>Spermatophyta</taxon>
        <taxon>Magnoliopsida</taxon>
        <taxon>Liliopsida</taxon>
        <taxon>Asparagales</taxon>
        <taxon>Orchidaceae</taxon>
        <taxon>Epidendroideae</taxon>
        <taxon>Malaxideae</taxon>
        <taxon>Dendrobiinae</taxon>
        <taxon>Dendrobium</taxon>
    </lineage>
</organism>
<evidence type="ECO:0000313" key="2">
    <source>
        <dbReference type="EMBL" id="KAI0531007.1"/>
    </source>
</evidence>
<dbReference type="Proteomes" id="UP000829196">
    <property type="component" value="Unassembled WGS sequence"/>
</dbReference>
<sequence length="69" mass="7766">MGRSWKEVLKSTGSRGAEGLTDWKASTTTTEAKSGSSRVEIANKSFVWLEFKDAEEQRSRHVKDFQEAT</sequence>
<dbReference type="AlphaFoldDB" id="A0A8T3CDG4"/>
<feature type="region of interest" description="Disordered" evidence="1">
    <location>
        <begin position="1"/>
        <end position="36"/>
    </location>
</feature>
<protein>
    <submittedName>
        <fullName evidence="2">Uncharacterized protein</fullName>
    </submittedName>
</protein>
<comment type="caution">
    <text evidence="2">The sequence shown here is derived from an EMBL/GenBank/DDBJ whole genome shotgun (WGS) entry which is preliminary data.</text>
</comment>
<accession>A0A8T3CDG4</accession>
<feature type="compositionally biased region" description="Polar residues" evidence="1">
    <location>
        <begin position="24"/>
        <end position="36"/>
    </location>
</feature>
<evidence type="ECO:0000313" key="3">
    <source>
        <dbReference type="Proteomes" id="UP000829196"/>
    </source>
</evidence>
<proteinExistence type="predicted"/>
<dbReference type="EMBL" id="JAGYWB010000001">
    <property type="protein sequence ID" value="KAI0531007.1"/>
    <property type="molecule type" value="Genomic_DNA"/>
</dbReference>
<evidence type="ECO:0000256" key="1">
    <source>
        <dbReference type="SAM" id="MobiDB-lite"/>
    </source>
</evidence>